<accession>A0ABU8M9T7</accession>
<keyword evidence="3" id="KW-1185">Reference proteome</keyword>
<feature type="compositionally biased region" description="Basic and acidic residues" evidence="1">
    <location>
        <begin position="12"/>
        <end position="22"/>
    </location>
</feature>
<dbReference type="RefSeq" id="WP_337704785.1">
    <property type="nucleotide sequence ID" value="NZ_JBBEGM010000008.1"/>
</dbReference>
<evidence type="ECO:0008006" key="4">
    <source>
        <dbReference type="Google" id="ProtNLM"/>
    </source>
</evidence>
<name>A0ABU8M9T7_9PSEU</name>
<organism evidence="2 3">
    <name type="scientific">Actinomycetospora flava</name>
    <dbReference type="NCBI Taxonomy" id="3129232"/>
    <lineage>
        <taxon>Bacteria</taxon>
        <taxon>Bacillati</taxon>
        <taxon>Actinomycetota</taxon>
        <taxon>Actinomycetes</taxon>
        <taxon>Pseudonocardiales</taxon>
        <taxon>Pseudonocardiaceae</taxon>
        <taxon>Actinomycetospora</taxon>
    </lineage>
</organism>
<protein>
    <recommendedName>
        <fullName evidence="4">ANTAR domain-containing protein</fullName>
    </recommendedName>
</protein>
<feature type="region of interest" description="Disordered" evidence="1">
    <location>
        <begin position="1"/>
        <end position="31"/>
    </location>
</feature>
<gene>
    <name evidence="2" type="ORF">WCD58_19815</name>
</gene>
<evidence type="ECO:0000313" key="2">
    <source>
        <dbReference type="EMBL" id="MEJ2863422.1"/>
    </source>
</evidence>
<comment type="caution">
    <text evidence="2">The sequence shown here is derived from an EMBL/GenBank/DDBJ whole genome shotgun (WGS) entry which is preliminary data.</text>
</comment>
<evidence type="ECO:0000313" key="3">
    <source>
        <dbReference type="Proteomes" id="UP001369736"/>
    </source>
</evidence>
<dbReference type="EMBL" id="JBBEGM010000008">
    <property type="protein sequence ID" value="MEJ2863422.1"/>
    <property type="molecule type" value="Genomic_DNA"/>
</dbReference>
<dbReference type="Proteomes" id="UP001369736">
    <property type="component" value="Unassembled WGS sequence"/>
</dbReference>
<sequence>MDGHQDPWVPAPRDRDRADVRAGGDPWSPTVPFPRVAPAVERLPATVPSAALVPVPRHSAALVVRETEEPGFLRACARAVARAVHVTVDGVRSLVALLAAAPASR</sequence>
<proteinExistence type="predicted"/>
<reference evidence="2 3" key="1">
    <citation type="submission" date="2024-03" db="EMBL/GenBank/DDBJ databases">
        <title>Actinomycetospora sp. OC33-EN07, a novel actinomycete isolated from wild orchid (Aerides multiflora).</title>
        <authorList>
            <person name="Suriyachadkun C."/>
        </authorList>
    </citation>
    <scope>NUCLEOTIDE SEQUENCE [LARGE SCALE GENOMIC DNA]</scope>
    <source>
        <strain evidence="2 3">OC33-EN07</strain>
    </source>
</reference>
<evidence type="ECO:0000256" key="1">
    <source>
        <dbReference type="SAM" id="MobiDB-lite"/>
    </source>
</evidence>